<dbReference type="AlphaFoldDB" id="A0A9D2IZV5"/>
<dbReference type="SUPFAM" id="SSF52266">
    <property type="entry name" value="SGNH hydrolase"/>
    <property type="match status" value="1"/>
</dbReference>
<dbReference type="InterPro" id="IPR051532">
    <property type="entry name" value="Ester_Hydrolysis_Enzymes"/>
</dbReference>
<name>A0A9D2IZV5_9FIRM</name>
<comment type="caution">
    <text evidence="2">The sequence shown here is derived from an EMBL/GenBank/DDBJ whole genome shotgun (WGS) entry which is preliminary data.</text>
</comment>
<dbReference type="PANTHER" id="PTHR30383:SF29">
    <property type="entry name" value="SGNH HYDROLASE-TYPE ESTERASE DOMAIN-CONTAINING PROTEIN"/>
    <property type="match status" value="1"/>
</dbReference>
<gene>
    <name evidence="2" type="ORF">H9813_09140</name>
</gene>
<sequence length="203" mass="22186">MKTILCFGDSNTFGSVPGTGGRYGRKSRWPCRMERLLGEEYEVVAEGLPGRTTVFTDYIEPYRAGIEQIVPAVQSHAPDAVVILLGTNDTKARYHVSAQEIGFGMEELLLRLRTAYPFSEAPKVLLVAPAPLRCAPGAEFSAESVEKSRLLAPIFADIARRFGCAFFNAGEFAALGEDGIHFTPQDHETMARQAAEAVKALFD</sequence>
<proteinExistence type="predicted"/>
<feature type="domain" description="SGNH hydrolase-type esterase" evidence="1">
    <location>
        <begin position="6"/>
        <end position="185"/>
    </location>
</feature>
<evidence type="ECO:0000313" key="3">
    <source>
        <dbReference type="Proteomes" id="UP000824035"/>
    </source>
</evidence>
<organism evidence="2 3">
    <name type="scientific">Candidatus Allofournierella merdipullorum</name>
    <dbReference type="NCBI Taxonomy" id="2838595"/>
    <lineage>
        <taxon>Bacteria</taxon>
        <taxon>Bacillati</taxon>
        <taxon>Bacillota</taxon>
        <taxon>Clostridia</taxon>
        <taxon>Eubacteriales</taxon>
        <taxon>Oscillospiraceae</taxon>
        <taxon>Allofournierella</taxon>
    </lineage>
</organism>
<dbReference type="InterPro" id="IPR036514">
    <property type="entry name" value="SGNH_hydro_sf"/>
</dbReference>
<dbReference type="EMBL" id="DXBV01000091">
    <property type="protein sequence ID" value="HIZ31373.1"/>
    <property type="molecule type" value="Genomic_DNA"/>
</dbReference>
<dbReference type="Pfam" id="PF13472">
    <property type="entry name" value="Lipase_GDSL_2"/>
    <property type="match status" value="1"/>
</dbReference>
<evidence type="ECO:0000259" key="1">
    <source>
        <dbReference type="Pfam" id="PF13472"/>
    </source>
</evidence>
<evidence type="ECO:0000313" key="2">
    <source>
        <dbReference type="EMBL" id="HIZ31373.1"/>
    </source>
</evidence>
<dbReference type="RefSeq" id="WP_394969545.1">
    <property type="nucleotide sequence ID" value="NZ_CALXHM010000049.1"/>
</dbReference>
<reference evidence="2" key="1">
    <citation type="journal article" date="2021" name="PeerJ">
        <title>Extensive microbial diversity within the chicken gut microbiome revealed by metagenomics and culture.</title>
        <authorList>
            <person name="Gilroy R."/>
            <person name="Ravi A."/>
            <person name="Getino M."/>
            <person name="Pursley I."/>
            <person name="Horton D.L."/>
            <person name="Alikhan N.F."/>
            <person name="Baker D."/>
            <person name="Gharbi K."/>
            <person name="Hall N."/>
            <person name="Watson M."/>
            <person name="Adriaenssens E.M."/>
            <person name="Foster-Nyarko E."/>
            <person name="Jarju S."/>
            <person name="Secka A."/>
            <person name="Antonio M."/>
            <person name="Oren A."/>
            <person name="Chaudhuri R.R."/>
            <person name="La Ragione R."/>
            <person name="Hildebrand F."/>
            <person name="Pallen M.J."/>
        </authorList>
    </citation>
    <scope>NUCLEOTIDE SEQUENCE</scope>
    <source>
        <strain evidence="2">ChiGjej4B4-18154</strain>
    </source>
</reference>
<protein>
    <submittedName>
        <fullName evidence="2">GDSL family lipase</fullName>
    </submittedName>
</protein>
<dbReference type="PANTHER" id="PTHR30383">
    <property type="entry name" value="THIOESTERASE 1/PROTEASE 1/LYSOPHOSPHOLIPASE L1"/>
    <property type="match status" value="1"/>
</dbReference>
<dbReference type="Gene3D" id="3.40.50.1110">
    <property type="entry name" value="SGNH hydrolase"/>
    <property type="match status" value="1"/>
</dbReference>
<dbReference type="Proteomes" id="UP000824035">
    <property type="component" value="Unassembled WGS sequence"/>
</dbReference>
<dbReference type="InterPro" id="IPR013830">
    <property type="entry name" value="SGNH_hydro"/>
</dbReference>
<accession>A0A9D2IZV5</accession>
<reference evidence="2" key="2">
    <citation type="submission" date="2021-04" db="EMBL/GenBank/DDBJ databases">
        <authorList>
            <person name="Gilroy R."/>
        </authorList>
    </citation>
    <scope>NUCLEOTIDE SEQUENCE</scope>
    <source>
        <strain evidence="2">ChiGjej4B4-18154</strain>
    </source>
</reference>